<feature type="transmembrane region" description="Helical" evidence="2">
    <location>
        <begin position="79"/>
        <end position="98"/>
    </location>
</feature>
<organism evidence="3 4">
    <name type="scientific">Nocardia arthritidis</name>
    <dbReference type="NCBI Taxonomy" id="228602"/>
    <lineage>
        <taxon>Bacteria</taxon>
        <taxon>Bacillati</taxon>
        <taxon>Actinomycetota</taxon>
        <taxon>Actinomycetes</taxon>
        <taxon>Mycobacteriales</taxon>
        <taxon>Nocardiaceae</taxon>
        <taxon>Nocardia</taxon>
    </lineage>
</organism>
<accession>A0A6G9Y854</accession>
<dbReference type="NCBIfam" id="TIGR00843">
    <property type="entry name" value="benE"/>
    <property type="match status" value="1"/>
</dbReference>
<feature type="transmembrane region" description="Helical" evidence="2">
    <location>
        <begin position="161"/>
        <end position="179"/>
    </location>
</feature>
<feature type="transmembrane region" description="Helical" evidence="2">
    <location>
        <begin position="212"/>
        <end position="230"/>
    </location>
</feature>
<feature type="transmembrane region" description="Helical" evidence="2">
    <location>
        <begin position="186"/>
        <end position="206"/>
    </location>
</feature>
<dbReference type="AlphaFoldDB" id="A0A6G9Y854"/>
<feature type="transmembrane region" description="Helical" evidence="2">
    <location>
        <begin position="110"/>
        <end position="131"/>
    </location>
</feature>
<proteinExistence type="predicted"/>
<reference evidence="3 4" key="1">
    <citation type="journal article" date="2019" name="ACS Chem. Biol.">
        <title>Identification and Mobilization of a Cryptic Antibiotic Biosynthesis Gene Locus from a Human-Pathogenic Nocardia Isolate.</title>
        <authorList>
            <person name="Herisse M."/>
            <person name="Ishida K."/>
            <person name="Porter J.L."/>
            <person name="Howden B."/>
            <person name="Hertweck C."/>
            <person name="Stinear T.P."/>
            <person name="Pidot S.J."/>
        </authorList>
    </citation>
    <scope>NUCLEOTIDE SEQUENCE [LARGE SCALE GENOMIC DNA]</scope>
    <source>
        <strain evidence="3 4">AUSMDU00012717</strain>
    </source>
</reference>
<dbReference type="Pfam" id="PF03594">
    <property type="entry name" value="BenE"/>
    <property type="match status" value="1"/>
</dbReference>
<dbReference type="PANTHER" id="PTHR30199:SF0">
    <property type="entry name" value="INNER MEMBRANE PROTEIN YDCO"/>
    <property type="match status" value="1"/>
</dbReference>
<feature type="transmembrane region" description="Helical" evidence="2">
    <location>
        <begin position="277"/>
        <end position="295"/>
    </location>
</feature>
<dbReference type="EMBL" id="CP046172">
    <property type="protein sequence ID" value="QIS09324.1"/>
    <property type="molecule type" value="Genomic_DNA"/>
</dbReference>
<feature type="transmembrane region" description="Helical" evidence="2">
    <location>
        <begin position="316"/>
        <end position="339"/>
    </location>
</feature>
<feature type="compositionally biased region" description="Polar residues" evidence="1">
    <location>
        <begin position="1"/>
        <end position="15"/>
    </location>
</feature>
<feature type="transmembrane region" description="Helical" evidence="2">
    <location>
        <begin position="237"/>
        <end position="257"/>
    </location>
</feature>
<evidence type="ECO:0000256" key="2">
    <source>
        <dbReference type="SAM" id="Phobius"/>
    </source>
</evidence>
<feature type="transmembrane region" description="Helical" evidence="2">
    <location>
        <begin position="419"/>
        <end position="449"/>
    </location>
</feature>
<dbReference type="GO" id="GO:0005886">
    <property type="term" value="C:plasma membrane"/>
    <property type="evidence" value="ECO:0007669"/>
    <property type="project" value="TreeGrafter"/>
</dbReference>
<dbReference type="KEGG" id="nah:F5544_07080"/>
<gene>
    <name evidence="3" type="primary">benE</name>
    <name evidence="3" type="ORF">F5544_07080</name>
</gene>
<dbReference type="Proteomes" id="UP000503540">
    <property type="component" value="Chromosome"/>
</dbReference>
<dbReference type="PANTHER" id="PTHR30199">
    <property type="entry name" value="MFS FAMILY TRANSPORTER, PREDICTED SUBSTRATE BENZOATE"/>
    <property type="match status" value="1"/>
</dbReference>
<keyword evidence="4" id="KW-1185">Reference proteome</keyword>
<evidence type="ECO:0000256" key="1">
    <source>
        <dbReference type="SAM" id="MobiDB-lite"/>
    </source>
</evidence>
<evidence type="ECO:0000313" key="4">
    <source>
        <dbReference type="Proteomes" id="UP000503540"/>
    </source>
</evidence>
<sequence length="457" mass="46616">MRTTLRTQATPTRVTPFTIGNGPGGAGVRDARKSDQFRSTGYRRTHRTAGIIRTMVNVFSRPRIPATAPDRPTGLGQPIAAGIVTALVGFISAFAVVLKGLTTAGATPAQAASGLLAVCVTQAVGMMLLSYRYRIPITLAWSTPGAALLASTGAVTGGWPAAVGAFAITGVLIVITGVWQRIGNLVAAIPVEIAQAMLAGVLLPLCLAPVKAVPSSPAVVLPVIAVWLVLQRFAKRWAIIAAFATAAVGAGVAIVVQHRRLDFAAMMPTVELTAPQWNWQALIGVAVPLYIVTMASQNIPGVAVMGSFGYQVPWRAAMTVTGIGTVVGAPAGGHAINLAAISAALSAAPSAHPDPKRRWIAAFTAGGVYLGLAFGSAALVALIAAAPAGTLETVAGLALLGTLAAALTGALRAEEHREAGVLTFVIAASGVGFLGVGAAFWALLVGLVAHRLLARRE</sequence>
<keyword evidence="2" id="KW-1133">Transmembrane helix</keyword>
<name>A0A6G9Y854_9NOCA</name>
<feature type="transmembrane region" description="Helical" evidence="2">
    <location>
        <begin position="394"/>
        <end position="413"/>
    </location>
</feature>
<dbReference type="GO" id="GO:0042925">
    <property type="term" value="F:benzoate transmembrane transporter activity"/>
    <property type="evidence" value="ECO:0007669"/>
    <property type="project" value="InterPro"/>
</dbReference>
<feature type="region of interest" description="Disordered" evidence="1">
    <location>
        <begin position="1"/>
        <end position="31"/>
    </location>
</feature>
<evidence type="ECO:0000313" key="3">
    <source>
        <dbReference type="EMBL" id="QIS09324.1"/>
    </source>
</evidence>
<protein>
    <submittedName>
        <fullName evidence="3">Benzoate/H(+) symporter BenE family transporter</fullName>
    </submittedName>
</protein>
<keyword evidence="2" id="KW-0472">Membrane</keyword>
<keyword evidence="2" id="KW-0812">Transmembrane</keyword>
<feature type="transmembrane region" description="Helical" evidence="2">
    <location>
        <begin position="359"/>
        <end position="382"/>
    </location>
</feature>
<dbReference type="InterPro" id="IPR004711">
    <property type="entry name" value="Benzoate_Transporter"/>
</dbReference>